<dbReference type="PROSITE" id="PS00018">
    <property type="entry name" value="EF_HAND_1"/>
    <property type="match status" value="1"/>
</dbReference>
<proteinExistence type="inferred from homology"/>
<evidence type="ECO:0000256" key="1">
    <source>
        <dbReference type="ARBA" id="ARBA00004141"/>
    </source>
</evidence>
<dbReference type="GO" id="GO:0005509">
    <property type="term" value="F:calcium ion binding"/>
    <property type="evidence" value="ECO:0007669"/>
    <property type="project" value="InterPro"/>
</dbReference>
<comment type="subcellular location">
    <subcellularLocation>
        <location evidence="1">Membrane</location>
        <topology evidence="1">Multi-pass membrane protein</topology>
    </subcellularLocation>
</comment>
<dbReference type="InterPro" id="IPR018247">
    <property type="entry name" value="EF_Hand_1_Ca_BS"/>
</dbReference>
<dbReference type="PANTHER" id="PTHR45840:SF8">
    <property type="entry name" value="RHOMBOID PROTEASE"/>
    <property type="match status" value="1"/>
</dbReference>
<gene>
    <name evidence="10" type="ORF">Fcan01_18588</name>
</gene>
<dbReference type="Proteomes" id="UP000198287">
    <property type="component" value="Unassembled WGS sequence"/>
</dbReference>
<dbReference type="InterPro" id="IPR002048">
    <property type="entry name" value="EF_hand_dom"/>
</dbReference>
<evidence type="ECO:0000256" key="4">
    <source>
        <dbReference type="ARBA" id="ARBA00022837"/>
    </source>
</evidence>
<evidence type="ECO:0000313" key="11">
    <source>
        <dbReference type="Proteomes" id="UP000198287"/>
    </source>
</evidence>
<name>A0A226DMY7_FOLCA</name>
<dbReference type="Pfam" id="PF13499">
    <property type="entry name" value="EF-hand_7"/>
    <property type="match status" value="1"/>
</dbReference>
<keyword evidence="6 8" id="KW-0472">Membrane</keyword>
<dbReference type="SMART" id="SM00054">
    <property type="entry name" value="EFh"/>
    <property type="match status" value="2"/>
</dbReference>
<dbReference type="InterPro" id="IPR035952">
    <property type="entry name" value="Rhomboid-like_sf"/>
</dbReference>
<evidence type="ECO:0000259" key="9">
    <source>
        <dbReference type="PROSITE" id="PS50222"/>
    </source>
</evidence>
<dbReference type="Gene3D" id="1.10.238.10">
    <property type="entry name" value="EF-hand"/>
    <property type="match status" value="1"/>
</dbReference>
<dbReference type="PANTHER" id="PTHR45840">
    <property type="entry name" value="RHOMBOID-RELATED PROTEIN"/>
    <property type="match status" value="1"/>
</dbReference>
<dbReference type="SUPFAM" id="SSF47473">
    <property type="entry name" value="EF-hand"/>
    <property type="match status" value="1"/>
</dbReference>
<protein>
    <submittedName>
        <fullName evidence="10">Protein rhomboid</fullName>
    </submittedName>
</protein>
<feature type="domain" description="EF-hand" evidence="9">
    <location>
        <begin position="45"/>
        <end position="80"/>
    </location>
</feature>
<evidence type="ECO:0000256" key="6">
    <source>
        <dbReference type="ARBA" id="ARBA00023136"/>
    </source>
</evidence>
<dbReference type="OMA" id="ELVHKMW"/>
<evidence type="ECO:0000313" key="10">
    <source>
        <dbReference type="EMBL" id="OXA46549.1"/>
    </source>
</evidence>
<dbReference type="Pfam" id="PF01694">
    <property type="entry name" value="Rhomboid"/>
    <property type="match status" value="1"/>
</dbReference>
<reference evidence="10 11" key="1">
    <citation type="submission" date="2015-12" db="EMBL/GenBank/DDBJ databases">
        <title>The genome of Folsomia candida.</title>
        <authorList>
            <person name="Faddeeva A."/>
            <person name="Derks M.F."/>
            <person name="Anvar Y."/>
            <person name="Smit S."/>
            <person name="Van Straalen N."/>
            <person name="Roelofs D."/>
        </authorList>
    </citation>
    <scope>NUCLEOTIDE SEQUENCE [LARGE SCALE GENOMIC DNA]</scope>
    <source>
        <strain evidence="10 11">VU population</strain>
        <tissue evidence="10">Whole body</tissue>
    </source>
</reference>
<dbReference type="InterPro" id="IPR022764">
    <property type="entry name" value="Peptidase_S54_rhomboid_dom"/>
</dbReference>
<dbReference type="GO" id="GO:0004252">
    <property type="term" value="F:serine-type endopeptidase activity"/>
    <property type="evidence" value="ECO:0007669"/>
    <property type="project" value="InterPro"/>
</dbReference>
<sequence length="316" mass="36940">MAREVEMQTFRTNVIREKRDSLSQIDEDGDGHVSHQEMKNFLPHLPDDELKKEIRKSDRNKDGKLDRHEFRHMMERRAMRFAKLVVLPKNERDLMKRDQVDGECWILGLNGPPPITSVLIYNPYRRYEYWRYFTYMFVHSGWMHITSNVIMQLFLGILLELVHKWWRVGIVYICGVIAGSLATSLSDPEVFLAGASGGVYALIAAHLATVIMNWKQMEMPWVQVVCITAFSILDVGTALYYRYVTEEEQKVGYVAHIGGALAGLLVGIYTLKNLHVTTWEKWLWWAMLIISTILFVFAICWNIFYDDYYLPPKYDN</sequence>
<dbReference type="GO" id="GO:0016020">
    <property type="term" value="C:membrane"/>
    <property type="evidence" value="ECO:0007669"/>
    <property type="project" value="UniProtKB-SubCell"/>
</dbReference>
<evidence type="ECO:0000256" key="3">
    <source>
        <dbReference type="ARBA" id="ARBA00022692"/>
    </source>
</evidence>
<dbReference type="AlphaFoldDB" id="A0A226DMY7"/>
<keyword evidence="3 8" id="KW-0812">Transmembrane</keyword>
<evidence type="ECO:0000256" key="5">
    <source>
        <dbReference type="ARBA" id="ARBA00022989"/>
    </source>
</evidence>
<keyword evidence="4" id="KW-0106">Calcium</keyword>
<feature type="transmembrane region" description="Helical" evidence="8">
    <location>
        <begin position="253"/>
        <end position="271"/>
    </location>
</feature>
<dbReference type="CDD" id="cd00051">
    <property type="entry name" value="EFh"/>
    <property type="match status" value="1"/>
</dbReference>
<feature type="transmembrane region" description="Helical" evidence="8">
    <location>
        <begin position="132"/>
        <end position="159"/>
    </location>
</feature>
<keyword evidence="11" id="KW-1185">Reference proteome</keyword>
<accession>A0A226DMY7</accession>
<comment type="caution">
    <text evidence="10">The sequence shown here is derived from an EMBL/GenBank/DDBJ whole genome shotgun (WGS) entry which is preliminary data.</text>
</comment>
<feature type="transmembrane region" description="Helical" evidence="8">
    <location>
        <begin position="190"/>
        <end position="214"/>
    </location>
</feature>
<dbReference type="PROSITE" id="PS50222">
    <property type="entry name" value="EF_HAND_2"/>
    <property type="match status" value="1"/>
</dbReference>
<feature type="transmembrane region" description="Helical" evidence="8">
    <location>
        <begin position="220"/>
        <end position="241"/>
    </location>
</feature>
<dbReference type="Gene3D" id="1.20.1540.10">
    <property type="entry name" value="Rhomboid-like"/>
    <property type="match status" value="1"/>
</dbReference>
<organism evidence="10 11">
    <name type="scientific">Folsomia candida</name>
    <name type="common">Springtail</name>
    <dbReference type="NCBI Taxonomy" id="158441"/>
    <lineage>
        <taxon>Eukaryota</taxon>
        <taxon>Metazoa</taxon>
        <taxon>Ecdysozoa</taxon>
        <taxon>Arthropoda</taxon>
        <taxon>Hexapoda</taxon>
        <taxon>Collembola</taxon>
        <taxon>Entomobryomorpha</taxon>
        <taxon>Isotomoidea</taxon>
        <taxon>Isotomidae</taxon>
        <taxon>Proisotominae</taxon>
        <taxon>Folsomia</taxon>
    </lineage>
</organism>
<keyword evidence="5 8" id="KW-1133">Transmembrane helix</keyword>
<comment type="similarity">
    <text evidence="2">Belongs to the peptidase S54 family.</text>
</comment>
<feature type="transmembrane region" description="Helical" evidence="8">
    <location>
        <begin position="283"/>
        <end position="304"/>
    </location>
</feature>
<dbReference type="OrthoDB" id="418595at2759"/>
<dbReference type="EMBL" id="LNIX01000015">
    <property type="protein sequence ID" value="OXA46549.1"/>
    <property type="molecule type" value="Genomic_DNA"/>
</dbReference>
<dbReference type="InterPro" id="IPR011992">
    <property type="entry name" value="EF-hand-dom_pair"/>
</dbReference>
<feature type="transmembrane region" description="Helical" evidence="8">
    <location>
        <begin position="165"/>
        <end position="183"/>
    </location>
</feature>
<evidence type="ECO:0000256" key="8">
    <source>
        <dbReference type="SAM" id="Phobius"/>
    </source>
</evidence>
<evidence type="ECO:0000256" key="2">
    <source>
        <dbReference type="ARBA" id="ARBA00009045"/>
    </source>
</evidence>
<evidence type="ECO:0000256" key="7">
    <source>
        <dbReference type="SAM" id="MobiDB-lite"/>
    </source>
</evidence>
<feature type="region of interest" description="Disordered" evidence="7">
    <location>
        <begin position="18"/>
        <end position="38"/>
    </location>
</feature>
<dbReference type="SUPFAM" id="SSF144091">
    <property type="entry name" value="Rhomboid-like"/>
    <property type="match status" value="1"/>
</dbReference>
<dbReference type="InterPro" id="IPR051739">
    <property type="entry name" value="Rhomboid_IM_Serine_Proteases"/>
</dbReference>